<dbReference type="EMBL" id="JACOQH010000007">
    <property type="protein sequence ID" value="MBC5754378.1"/>
    <property type="molecule type" value="Genomic_DNA"/>
</dbReference>
<evidence type="ECO:0000313" key="1">
    <source>
        <dbReference type="EMBL" id="MBC5754378.1"/>
    </source>
</evidence>
<evidence type="ECO:0000313" key="2">
    <source>
        <dbReference type="Proteomes" id="UP000621540"/>
    </source>
</evidence>
<protein>
    <submittedName>
        <fullName evidence="1">Cyclic lactone autoinducer peptide</fullName>
    </submittedName>
</protein>
<comment type="caution">
    <text evidence="1">The sequence shown here is derived from an EMBL/GenBank/DDBJ whole genome shotgun (WGS) entry which is preliminary data.</text>
</comment>
<dbReference type="InterPro" id="IPR009229">
    <property type="entry name" value="AgrD"/>
</dbReference>
<keyword evidence="2" id="KW-1185">Reference proteome</keyword>
<dbReference type="RefSeq" id="WP_022516504.1">
    <property type="nucleotide sequence ID" value="NZ_JACOQH010000007.1"/>
</dbReference>
<proteinExistence type="predicted"/>
<gene>
    <name evidence="1" type="ORF">H8Z76_10215</name>
</gene>
<dbReference type="Proteomes" id="UP000621540">
    <property type="component" value="Unassembled WGS sequence"/>
</dbReference>
<reference evidence="1 2" key="1">
    <citation type="submission" date="2020-08" db="EMBL/GenBank/DDBJ databases">
        <title>Genome public.</title>
        <authorList>
            <person name="Liu C."/>
            <person name="Sun Q."/>
        </authorList>
    </citation>
    <scope>NUCLEOTIDE SEQUENCE [LARGE SCALE GENOMIC DNA]</scope>
    <source>
        <strain evidence="1 2">BX0805</strain>
    </source>
</reference>
<sequence>MAKKNFGKQAAKGVAAALDTVLRADANSTSCIVVYQPKAPKELARYKKSK</sequence>
<organism evidence="1 2">
    <name type="scientific">Roseburia yibonii</name>
    <dbReference type="NCBI Taxonomy" id="2763063"/>
    <lineage>
        <taxon>Bacteria</taxon>
        <taxon>Bacillati</taxon>
        <taxon>Bacillota</taxon>
        <taxon>Clostridia</taxon>
        <taxon>Lachnospirales</taxon>
        <taxon>Lachnospiraceae</taxon>
        <taxon>Roseburia</taxon>
    </lineage>
</organism>
<name>A0ABR7IBX6_9FIRM</name>
<dbReference type="NCBIfam" id="TIGR04223">
    <property type="entry name" value="quorum_AgrD"/>
    <property type="match status" value="1"/>
</dbReference>
<accession>A0ABR7IBX6</accession>